<dbReference type="InterPro" id="IPR010982">
    <property type="entry name" value="Lambda_DNA-bd_dom_sf"/>
</dbReference>
<dbReference type="SUPFAM" id="SSF47413">
    <property type="entry name" value="lambda repressor-like DNA-binding domains"/>
    <property type="match status" value="1"/>
</dbReference>
<dbReference type="InterPro" id="IPR001387">
    <property type="entry name" value="Cro/C1-type_HTH"/>
</dbReference>
<dbReference type="PROSITE" id="PS50943">
    <property type="entry name" value="HTH_CROC1"/>
    <property type="match status" value="1"/>
</dbReference>
<name>A0A8T9AS51_9HYPH</name>
<proteinExistence type="predicted"/>
<organism evidence="3 4">
    <name type="scientific">Mesorhizobium intechi</name>
    <dbReference type="NCBI Taxonomy" id="537601"/>
    <lineage>
        <taxon>Bacteria</taxon>
        <taxon>Pseudomonadati</taxon>
        <taxon>Pseudomonadota</taxon>
        <taxon>Alphaproteobacteria</taxon>
        <taxon>Hyphomicrobiales</taxon>
        <taxon>Phyllobacteriaceae</taxon>
        <taxon>Mesorhizobium</taxon>
    </lineage>
</organism>
<dbReference type="SMART" id="SM00530">
    <property type="entry name" value="HTH_XRE"/>
    <property type="match status" value="1"/>
</dbReference>
<keyword evidence="1" id="KW-0175">Coiled coil</keyword>
<protein>
    <submittedName>
        <fullName evidence="3">Helix-turn-helix transcriptional regulator</fullName>
    </submittedName>
</protein>
<dbReference type="Proteomes" id="UP000235507">
    <property type="component" value="Unassembled WGS sequence"/>
</dbReference>
<evidence type="ECO:0000313" key="4">
    <source>
        <dbReference type="Proteomes" id="UP000235507"/>
    </source>
</evidence>
<keyword evidence="4" id="KW-1185">Reference proteome</keyword>
<feature type="coiled-coil region" evidence="1">
    <location>
        <begin position="644"/>
        <end position="681"/>
    </location>
</feature>
<accession>A0A8T9AS51</accession>
<reference evidence="3" key="1">
    <citation type="submission" date="2019-07" db="EMBL/GenBank/DDBJ databases">
        <title>Mesorhizobum intechiensis sp. nov. isolated from nodules of Lotus tenuis growing in lowlands of the Flooding Pampa, Argentina.</title>
        <authorList>
            <person name="Estrella M.J."/>
            <person name="Torres Tejerizo G.A."/>
            <person name="Cumpa Velazquez L.M."/>
            <person name="Fontana F."/>
            <person name="Hansen L."/>
            <person name="Pistorio M."/>
            <person name="Sannazzaro A.I."/>
        </authorList>
    </citation>
    <scope>NUCLEOTIDE SEQUENCE</scope>
    <source>
        <strain evidence="3">BD68</strain>
    </source>
</reference>
<dbReference type="RefSeq" id="WP_143974459.1">
    <property type="nucleotide sequence ID" value="NZ_PNOT02000135.1"/>
</dbReference>
<comment type="caution">
    <text evidence="3">The sequence shown here is derived from an EMBL/GenBank/DDBJ whole genome shotgun (WGS) entry which is preliminary data.</text>
</comment>
<evidence type="ECO:0000259" key="2">
    <source>
        <dbReference type="PROSITE" id="PS50943"/>
    </source>
</evidence>
<dbReference type="AlphaFoldDB" id="A0A8T9AS51"/>
<feature type="domain" description="HTH cro/C1-type" evidence="2">
    <location>
        <begin position="81"/>
        <end position="135"/>
    </location>
</feature>
<dbReference type="OrthoDB" id="8566588at2"/>
<evidence type="ECO:0000256" key="1">
    <source>
        <dbReference type="SAM" id="Coils"/>
    </source>
</evidence>
<dbReference type="GO" id="GO:0003677">
    <property type="term" value="F:DNA binding"/>
    <property type="evidence" value="ECO:0007669"/>
    <property type="project" value="InterPro"/>
</dbReference>
<evidence type="ECO:0000313" key="3">
    <source>
        <dbReference type="EMBL" id="TSE11944.1"/>
    </source>
</evidence>
<sequence>MPVEIFTDEMERHDFPVFQIRESYTGFARLSARMFLKSPQRSYDRVKSHFLMGQFANIRDLCHQRVERRKIVVHSIPADVLKHVRDASGMSQATLARAMNTVPSVLSKLEKADEVEPEIAERYLAAIGTQTATEVSEHYARNWLRAKPPSFLHPDREALWTIDRAARDLLAFQEQMTDPILRGPIDLLRNELQITEAYLDRRDHIMAWVGDIGVGKTMALTYAVGLLVGDGRSGRRPAFPVGPGRTTVCETAIRVAPTFGVLVDTVTEEEVVRLTKQLVASLVPGASGGGLSAELGRLIRNMAGMRPVSHMENDEPITKDPIVDLLKEGLGIDEVTDRIVGGMSLAARKERQMILPEGREDGLLWVSNLVSAINSGAEPRFSIPRRITVLMPSNNLSADGQTLSVIDTRGVEGVTQRPDITAYAEDSRTLLVLCTKFADAPNTTVQRHLQESQDAASDAAERYRQCILVLPRGDEALEMPGLDGPVISRQQGYGLRRKEIEQALANVGLPPTPVNFFDAKNDDAGKIWTALRGQIARMRAAYAARGVNAADGVRNLIENVDVVRTSEARREIEQDLARVLHAVGDLPETVRPAYQNLIDQLAVGHHSSIAASIYRRGDWENFQVDHILGTGVRVDANLRSQALVQRIEHKLMDLESKYEDLEAIGQNLRALRARLSESRQEFLAAARTIGRDAYGELLSDADIWTQTAERYGQGAGYKRDITAAWRNWFETTEGVRQTASKVSERLQDAWSVWVLEPLMRATRVQPDSEPGGA</sequence>
<dbReference type="CDD" id="cd00093">
    <property type="entry name" value="HTH_XRE"/>
    <property type="match status" value="1"/>
</dbReference>
<dbReference type="EMBL" id="PNOT02000135">
    <property type="protein sequence ID" value="TSE11944.1"/>
    <property type="molecule type" value="Genomic_DNA"/>
</dbReference>
<gene>
    <name evidence="3" type="ORF">C1D09_011815</name>
</gene>